<reference evidence="1 2" key="1">
    <citation type="submission" date="2016-10" db="EMBL/GenBank/DDBJ databases">
        <authorList>
            <person name="Varghese N."/>
            <person name="Submissions S."/>
        </authorList>
    </citation>
    <scope>NUCLEOTIDE SEQUENCE [LARGE SCALE GENOMIC DNA]</scope>
    <source>
        <strain evidence="1 2">DSM 17835</strain>
    </source>
</reference>
<accession>A0ABY0NV17</accession>
<keyword evidence="2" id="KW-1185">Reference proteome</keyword>
<gene>
    <name evidence="1" type="ORF">SAMN05216591_5081</name>
</gene>
<evidence type="ECO:0000313" key="1">
    <source>
        <dbReference type="EMBL" id="SDG14468.1"/>
    </source>
</evidence>
<dbReference type="RefSeq" id="WP_010565974.1">
    <property type="nucleotide sequence ID" value="NZ_LT629689.1"/>
</dbReference>
<organism evidence="1 2">
    <name type="scientific">Pseudomonas extremaustralis</name>
    <dbReference type="NCBI Taxonomy" id="359110"/>
    <lineage>
        <taxon>Bacteria</taxon>
        <taxon>Pseudomonadati</taxon>
        <taxon>Pseudomonadota</taxon>
        <taxon>Gammaproteobacteria</taxon>
        <taxon>Pseudomonadales</taxon>
        <taxon>Pseudomonadaceae</taxon>
        <taxon>Pseudomonas</taxon>
    </lineage>
</organism>
<evidence type="ECO:0000313" key="2">
    <source>
        <dbReference type="Proteomes" id="UP000182858"/>
    </source>
</evidence>
<proteinExistence type="predicted"/>
<protein>
    <submittedName>
        <fullName evidence="1">Uncharacterized protein</fullName>
    </submittedName>
</protein>
<sequence>MSFPFIEHVAWLHSAGAEWAARARWRGAPVWRARSAGAPLTACAELLEQVPRGPVRFLDRATLLLGFPHVHYLMLPWQTGLYSSDDWQGFAEATFSQQAGLDLPAWQVQLADGAFGQQRLAVATPRDLLHDLRDLFKLHHLPLVTCEPLLTAVARRYWRHLPDDCVLAVPEAEGLSCLYRQHGVLDQVCAIPTQPDSALNDNLFTAGLLVERAALPLRVVANTPTDERLGPLHPWLEEPSV</sequence>
<dbReference type="GeneID" id="78556421"/>
<dbReference type="EMBL" id="LT629689">
    <property type="protein sequence ID" value="SDG14468.1"/>
    <property type="molecule type" value="Genomic_DNA"/>
</dbReference>
<name>A0ABY0NV17_9PSED</name>
<dbReference type="Proteomes" id="UP000182858">
    <property type="component" value="Chromosome I"/>
</dbReference>